<evidence type="ECO:0000256" key="1">
    <source>
        <dbReference type="SAM" id="MobiDB-lite"/>
    </source>
</evidence>
<feature type="domain" description="Peroxisomal multifunctional enzyme type 2-like N-terminal" evidence="3">
    <location>
        <begin position="24"/>
        <end position="159"/>
    </location>
</feature>
<dbReference type="Pfam" id="PF22622">
    <property type="entry name" value="MFE-2_hydrat-2_N"/>
    <property type="match status" value="1"/>
</dbReference>
<evidence type="ECO:0008006" key="6">
    <source>
        <dbReference type="Google" id="ProtNLM"/>
    </source>
</evidence>
<feature type="compositionally biased region" description="Polar residues" evidence="1">
    <location>
        <begin position="166"/>
        <end position="177"/>
    </location>
</feature>
<dbReference type="InterPro" id="IPR002539">
    <property type="entry name" value="MaoC-like_dom"/>
</dbReference>
<dbReference type="EMBL" id="LWDG02000031">
    <property type="protein sequence ID" value="KAE8270959.1"/>
    <property type="molecule type" value="Genomic_DNA"/>
</dbReference>
<proteinExistence type="predicted"/>
<protein>
    <recommendedName>
        <fullName evidence="6">MaoC-like domain-containing protein</fullName>
    </recommendedName>
</protein>
<evidence type="ECO:0000259" key="2">
    <source>
        <dbReference type="Pfam" id="PF01575"/>
    </source>
</evidence>
<feature type="domain" description="MaoC-like" evidence="2">
    <location>
        <begin position="243"/>
        <end position="314"/>
    </location>
</feature>
<dbReference type="PANTHER" id="PTHR13078">
    <property type="entry name" value="PEROXISOMAL MULTIFUNCTIONAL ENZYME TYPE 2-RELATED"/>
    <property type="match status" value="1"/>
</dbReference>
<evidence type="ECO:0000313" key="4">
    <source>
        <dbReference type="EMBL" id="KAE8270959.1"/>
    </source>
</evidence>
<reference evidence="4" key="1">
    <citation type="submission" date="2016-04" db="EMBL/GenBank/DDBJ databases">
        <authorList>
            <person name="Nguyen H.D."/>
            <person name="Samba Siva P."/>
            <person name="Cullis J."/>
            <person name="Levesque C.A."/>
            <person name="Hambleton S."/>
        </authorList>
    </citation>
    <scope>NUCLEOTIDE SEQUENCE</scope>
    <source>
        <strain evidence="4">DAOMC 236422</strain>
    </source>
</reference>
<evidence type="ECO:0000313" key="5">
    <source>
        <dbReference type="Proteomes" id="UP000078113"/>
    </source>
</evidence>
<dbReference type="PANTHER" id="PTHR13078:SF57">
    <property type="entry name" value="DEHYDRATASE, PUTATIVE (AFU_ORTHOLOGUE AFUA_5G00640)-RELATED"/>
    <property type="match status" value="1"/>
</dbReference>
<dbReference type="Proteomes" id="UP000078113">
    <property type="component" value="Unassembled WGS sequence"/>
</dbReference>
<organism evidence="4 5">
    <name type="scientific">Tilletia walkeri</name>
    <dbReference type="NCBI Taxonomy" id="117179"/>
    <lineage>
        <taxon>Eukaryota</taxon>
        <taxon>Fungi</taxon>
        <taxon>Dikarya</taxon>
        <taxon>Basidiomycota</taxon>
        <taxon>Ustilaginomycotina</taxon>
        <taxon>Exobasidiomycetes</taxon>
        <taxon>Tilletiales</taxon>
        <taxon>Tilletiaceae</taxon>
        <taxon>Tilletia</taxon>
    </lineage>
</organism>
<dbReference type="InterPro" id="IPR054357">
    <property type="entry name" value="MFE-2_N"/>
</dbReference>
<comment type="caution">
    <text evidence="4">The sequence shown here is derived from an EMBL/GenBank/DDBJ whole genome shotgun (WGS) entry which is preliminary data.</text>
</comment>
<dbReference type="GO" id="GO:0044594">
    <property type="term" value="F:17-beta-hydroxysteroid dehydrogenase (NAD+) activity"/>
    <property type="evidence" value="ECO:0007669"/>
    <property type="project" value="TreeGrafter"/>
</dbReference>
<dbReference type="GO" id="GO:0003857">
    <property type="term" value="F:(3S)-3-hydroxyacyl-CoA dehydrogenase (NAD+) activity"/>
    <property type="evidence" value="ECO:0007669"/>
    <property type="project" value="TreeGrafter"/>
</dbReference>
<dbReference type="Gene3D" id="3.10.129.10">
    <property type="entry name" value="Hotdog Thioesterase"/>
    <property type="match status" value="2"/>
</dbReference>
<dbReference type="GO" id="GO:0006635">
    <property type="term" value="P:fatty acid beta-oxidation"/>
    <property type="evidence" value="ECO:0007669"/>
    <property type="project" value="TreeGrafter"/>
</dbReference>
<gene>
    <name evidence="4" type="ORF">A4X09_0g1373</name>
</gene>
<dbReference type="GO" id="GO:0005777">
    <property type="term" value="C:peroxisome"/>
    <property type="evidence" value="ECO:0007669"/>
    <property type="project" value="TreeGrafter"/>
</dbReference>
<dbReference type="InterPro" id="IPR029069">
    <property type="entry name" value="HotDog_dom_sf"/>
</dbReference>
<dbReference type="AlphaFoldDB" id="A0A8X7T745"/>
<dbReference type="SUPFAM" id="SSF54637">
    <property type="entry name" value="Thioesterase/thiol ester dehydrase-isomerase"/>
    <property type="match status" value="2"/>
</dbReference>
<feature type="region of interest" description="Disordered" evidence="1">
    <location>
        <begin position="166"/>
        <end position="188"/>
    </location>
</feature>
<accession>A0A8X7T745</accession>
<reference evidence="4" key="2">
    <citation type="journal article" date="2019" name="IMA Fungus">
        <title>Genome sequencing and comparison of five Tilletia species to identify candidate genes for the detection of regulated species infecting wheat.</title>
        <authorList>
            <person name="Nguyen H.D.T."/>
            <person name="Sultana T."/>
            <person name="Kesanakurti P."/>
            <person name="Hambleton S."/>
        </authorList>
    </citation>
    <scope>NUCLEOTIDE SEQUENCE</scope>
    <source>
        <strain evidence="4">DAOMC 236422</strain>
    </source>
</reference>
<sequence length="358" mass="38733">MSKTDIDFARTLGHASEDQPVAWRKRDLLLYAVGIGAGPDDLSYVYEGNPNWRPFPTYPLVLPLRGDGDDVNVFAERISGRAKLPGFPSLNPNTIVHGEQTLLILKPIPAVSGKGWKLKKRISAVHDKGKALILETEVTLVSPEGDPYAVMVGSTFYRGGGQGTGFSKSIPSSNTKPADSPPKFDTSGKTAPDFELKEPVIPAQAALYRLSGDYNPLQYVAYLRLDIQKINRTHSLTLSLNSIDPVIGQKGGLNGVILHGLCSYAFATRAVLRAFDQYDGQPGKESGVQLEYISARFTSPVRLGDTLLTRVWKDPQGKGQGWCAFEQVIIKADGSQGPASLRGIAKVKAPSSQAKSKL</sequence>
<name>A0A8X7T745_9BASI</name>
<dbReference type="GO" id="GO:0004300">
    <property type="term" value="F:enoyl-CoA hydratase activity"/>
    <property type="evidence" value="ECO:0007669"/>
    <property type="project" value="TreeGrafter"/>
</dbReference>
<evidence type="ECO:0000259" key="3">
    <source>
        <dbReference type="Pfam" id="PF22622"/>
    </source>
</evidence>
<keyword evidence="5" id="KW-1185">Reference proteome</keyword>
<dbReference type="Pfam" id="PF01575">
    <property type="entry name" value="MaoC_dehydratas"/>
    <property type="match status" value="1"/>
</dbReference>